<sequence length="440" mass="53001">MKKVLCKSEIEFVNEVADDCIKNMRKKDKEYLIANPYTLDYHFTYCLYIRNHYIHNRDFSEVPFWAEPDYLSCRIIQMIFSRLLPEYDYYDRFIEGLYDSKQFIELRREYKVIYGEYPVRLIEKYKALTKTGSVHLASEMDFDAETDFDTGAISDAIDSLIHELAELVWQTDSLKQTAEDYGISYDLISENIERIKEIFFTEEEFIPLQVCFLPYRDKIGRERYIEYRRLLTARLNENPWLVEKLDKNYFKDRVLARTALKCGQILKYLPMYQNDEKMVRLSLEHDGEAIQYADQRFQKDREWVKYAIEHSRDRSIMFLECMKPYRKDKELVYLACKVCRWNFAYIDESFHDDYELAEMCMQPTGDHNTIYDYLSERLKNNKNLAMLDLQEDYPHTESYSAELKDDDEIAARLYELHGLAPWAWHYMSERLKKKYGIEEG</sequence>
<gene>
    <name evidence="1" type="ORF">H6A20_08795</name>
</gene>
<proteinExistence type="predicted"/>
<organism evidence="1 2">
    <name type="scientific">Mordavella massiliensis</name>
    <dbReference type="NCBI Taxonomy" id="1871024"/>
    <lineage>
        <taxon>Bacteria</taxon>
        <taxon>Bacillati</taxon>
        <taxon>Bacillota</taxon>
        <taxon>Clostridia</taxon>
        <taxon>Eubacteriales</taxon>
        <taxon>Clostridiaceae</taxon>
        <taxon>Mordavella</taxon>
    </lineage>
</organism>
<reference evidence="1" key="2">
    <citation type="journal article" date="2021" name="Sci. Rep.">
        <title>The distribution of antibiotic resistance genes in chicken gut microbiota commensals.</title>
        <authorList>
            <person name="Juricova H."/>
            <person name="Matiasovicova J."/>
            <person name="Kubasova T."/>
            <person name="Cejkova D."/>
            <person name="Rychlik I."/>
        </authorList>
    </citation>
    <scope>NUCLEOTIDE SEQUENCE</scope>
    <source>
        <strain evidence="1">An582</strain>
    </source>
</reference>
<evidence type="ECO:0008006" key="3">
    <source>
        <dbReference type="Google" id="ProtNLM"/>
    </source>
</evidence>
<dbReference type="EMBL" id="JACJKS010000011">
    <property type="protein sequence ID" value="MBM6948745.1"/>
    <property type="molecule type" value="Genomic_DNA"/>
</dbReference>
<reference evidence="1" key="1">
    <citation type="submission" date="2020-08" db="EMBL/GenBank/DDBJ databases">
        <authorList>
            <person name="Cejkova D."/>
            <person name="Kubasova T."/>
            <person name="Jahodarova E."/>
            <person name="Rychlik I."/>
        </authorList>
    </citation>
    <scope>NUCLEOTIDE SEQUENCE</scope>
    <source>
        <strain evidence="1">An582</strain>
    </source>
</reference>
<dbReference type="Proteomes" id="UP000705508">
    <property type="component" value="Unassembled WGS sequence"/>
</dbReference>
<evidence type="ECO:0000313" key="1">
    <source>
        <dbReference type="EMBL" id="MBM6948745.1"/>
    </source>
</evidence>
<name>A0A939BH43_9CLOT</name>
<dbReference type="AlphaFoldDB" id="A0A939BH43"/>
<accession>A0A939BH43</accession>
<evidence type="ECO:0000313" key="2">
    <source>
        <dbReference type="Proteomes" id="UP000705508"/>
    </source>
</evidence>
<protein>
    <recommendedName>
        <fullName evidence="3">DUF4116 domain-containing protein</fullName>
    </recommendedName>
</protein>
<dbReference type="RefSeq" id="WP_204906746.1">
    <property type="nucleotide sequence ID" value="NZ_JACJKS010000011.1"/>
</dbReference>
<comment type="caution">
    <text evidence="1">The sequence shown here is derived from an EMBL/GenBank/DDBJ whole genome shotgun (WGS) entry which is preliminary data.</text>
</comment>